<name>A0A4R0YZU1_9GAMM</name>
<keyword evidence="5" id="KW-0574">Periplasm</keyword>
<dbReference type="EMBL" id="SJTG01000001">
    <property type="protein sequence ID" value="TCI12969.1"/>
    <property type="molecule type" value="Genomic_DNA"/>
</dbReference>
<comment type="caution">
    <text evidence="9">The sequence shown here is derived from an EMBL/GenBank/DDBJ whole genome shotgun (WGS) entry which is preliminary data.</text>
</comment>
<evidence type="ECO:0000256" key="4">
    <source>
        <dbReference type="ARBA" id="ARBA00022729"/>
    </source>
</evidence>
<evidence type="ECO:0000256" key="3">
    <source>
        <dbReference type="ARBA" id="ARBA00022679"/>
    </source>
</evidence>
<dbReference type="UniPathway" id="UPA00286"/>
<dbReference type="RefSeq" id="WP_131150249.1">
    <property type="nucleotide sequence ID" value="NZ_SJTG01000001.1"/>
</dbReference>
<keyword evidence="4" id="KW-0732">Signal</keyword>
<evidence type="ECO:0000256" key="2">
    <source>
        <dbReference type="ARBA" id="ARBA00005182"/>
    </source>
</evidence>
<feature type="compositionally biased region" description="Polar residues" evidence="7">
    <location>
        <begin position="381"/>
        <end position="390"/>
    </location>
</feature>
<protein>
    <submittedName>
        <fullName evidence="9">Alginate O-acetyltransferase</fullName>
    </submittedName>
</protein>
<organism evidence="9 10">
    <name type="scientific">Dyella soli</name>
    <dbReference type="NCBI Taxonomy" id="522319"/>
    <lineage>
        <taxon>Bacteria</taxon>
        <taxon>Pseudomonadati</taxon>
        <taxon>Pseudomonadota</taxon>
        <taxon>Gammaproteobacteria</taxon>
        <taxon>Lysobacterales</taxon>
        <taxon>Rhodanobacteraceae</taxon>
        <taxon>Dyella</taxon>
    </lineage>
</organism>
<evidence type="ECO:0000256" key="6">
    <source>
        <dbReference type="ARBA" id="ARBA00022841"/>
    </source>
</evidence>
<evidence type="ECO:0000256" key="1">
    <source>
        <dbReference type="ARBA" id="ARBA00004418"/>
    </source>
</evidence>
<dbReference type="Pfam" id="PF16822">
    <property type="entry name" value="ALGX"/>
    <property type="match status" value="1"/>
</dbReference>
<evidence type="ECO:0000259" key="8">
    <source>
        <dbReference type="Pfam" id="PF16822"/>
    </source>
</evidence>
<evidence type="ECO:0000256" key="7">
    <source>
        <dbReference type="SAM" id="MobiDB-lite"/>
    </source>
</evidence>
<gene>
    <name evidence="9" type="ORF">EZM97_06550</name>
</gene>
<evidence type="ECO:0000313" key="10">
    <source>
        <dbReference type="Proteomes" id="UP000291822"/>
    </source>
</evidence>
<comment type="pathway">
    <text evidence="2">Glycan biosynthesis; alginate biosynthesis.</text>
</comment>
<reference evidence="9 10" key="1">
    <citation type="submission" date="2019-02" db="EMBL/GenBank/DDBJ databases">
        <title>Dyella amyloliquefaciens sp. nov., isolated from forest soil.</title>
        <authorList>
            <person name="Gao Z.-H."/>
            <person name="Qiu L.-H."/>
        </authorList>
    </citation>
    <scope>NUCLEOTIDE SEQUENCE [LARGE SCALE GENOMIC DNA]</scope>
    <source>
        <strain evidence="9 10">KACC 12747</strain>
    </source>
</reference>
<feature type="domain" description="AlgX/AlgJ SGNH hydrolase-like" evidence="8">
    <location>
        <begin position="83"/>
        <end position="342"/>
    </location>
</feature>
<dbReference type="Proteomes" id="UP000291822">
    <property type="component" value="Unassembled WGS sequence"/>
</dbReference>
<dbReference type="GO" id="GO:0016740">
    <property type="term" value="F:transferase activity"/>
    <property type="evidence" value="ECO:0007669"/>
    <property type="project" value="UniProtKB-KW"/>
</dbReference>
<keyword evidence="6" id="KW-0016">Alginate biosynthesis</keyword>
<accession>A0A4R0YZU1</accession>
<evidence type="ECO:0000313" key="9">
    <source>
        <dbReference type="EMBL" id="TCI12969.1"/>
    </source>
</evidence>
<keyword evidence="3 9" id="KW-0808">Transferase</keyword>
<feature type="region of interest" description="Disordered" evidence="7">
    <location>
        <begin position="371"/>
        <end position="390"/>
    </location>
</feature>
<dbReference type="GO" id="GO:0042121">
    <property type="term" value="P:alginic acid biosynthetic process"/>
    <property type="evidence" value="ECO:0007669"/>
    <property type="project" value="UniProtKB-UniPathway"/>
</dbReference>
<keyword evidence="10" id="KW-1185">Reference proteome</keyword>
<proteinExistence type="predicted"/>
<dbReference type="InterPro" id="IPR031811">
    <property type="entry name" value="ALGX/ALGJ_SGNH-like"/>
</dbReference>
<sequence length="390" mass="42514">MALTHRVTLLNGALFATMVAVLGAAGLVRSVDFRAEPGLSVVRGALAHAFENHYDETFPAKRMGVNLWAAVDYGLFREGLPGVIVGKDGWLYTDEEFKLDNDSATLVRRNLALIDWVKRELERQHVALVVAVVPAKARIYPEYLGSRQPPALRQMLYPQMISQLRASGVNTVDLREPLQDGKRRNATYLRTDTHWTPFGARLSAQAIAGQTGHVADASGNFHTIAGAPAMHRGDLFNFLPLDPWFGWMLPAPDVLTPVQTAADAKGNDLLGDTPRAQVALVGTSYSAEANWNFAGALEQALHTDVLNYARDGNGPFEPMLAYLHSADFRASPPRLVIWEVPERYMPLPQTALAAYHLPPDAWIPRVAASAATGGNPAREGGSTSHVQSNL</sequence>
<dbReference type="GO" id="GO:0042597">
    <property type="term" value="C:periplasmic space"/>
    <property type="evidence" value="ECO:0007669"/>
    <property type="project" value="UniProtKB-SubCell"/>
</dbReference>
<dbReference type="AlphaFoldDB" id="A0A4R0YZU1"/>
<evidence type="ECO:0000256" key="5">
    <source>
        <dbReference type="ARBA" id="ARBA00022764"/>
    </source>
</evidence>
<comment type="subcellular location">
    <subcellularLocation>
        <location evidence="1">Periplasm</location>
    </subcellularLocation>
</comment>